<sequence>MPKLRFFLATLLAVSGSAMAADYDAPQLIFSSPDRTVNFVGGIGYSWIRADEKVYFEGDRLSHLIWTSQTPVFTAAMSINPLADLTIDAKTRIGFLSTSRMEDYDWFGPFFKSFAFDDWTHHSSSEDTNLERYISGDVTLGYNLDLRSVGTLNLNSGFKYLNLKFDSSGGALTYSVEGFRDVAEPSDSRLRSISYEQRIPGIFVGAKWTNEFERSLVSARARVGKTLGAKDKDVHWKRSTIFAGDLYSAPFVELGADLHYKTSDKVSVFASLDYEKYFEMKGDAYITTMQTNETELDPGGESAAFRGLTITLGLRGTF</sequence>
<keyword evidence="3" id="KW-1185">Reference proteome</keyword>
<protein>
    <submittedName>
        <fullName evidence="2">Outer membrane protease</fullName>
    </submittedName>
</protein>
<dbReference type="InterPro" id="IPR020080">
    <property type="entry name" value="OM_adhesin/peptidase_omptin"/>
</dbReference>
<dbReference type="Gene3D" id="2.40.128.90">
    <property type="entry name" value="OMPT-like"/>
    <property type="match status" value="1"/>
</dbReference>
<comment type="caution">
    <text evidence="2">The sequence shown here is derived from an EMBL/GenBank/DDBJ whole genome shotgun (WGS) entry which is preliminary data.</text>
</comment>
<proteinExistence type="predicted"/>
<keyword evidence="2" id="KW-0378">Hydrolase</keyword>
<dbReference type="GO" id="GO:0004190">
    <property type="term" value="F:aspartic-type endopeptidase activity"/>
    <property type="evidence" value="ECO:0007669"/>
    <property type="project" value="InterPro"/>
</dbReference>
<dbReference type="Pfam" id="PF01278">
    <property type="entry name" value="Omptin"/>
    <property type="match status" value="1"/>
</dbReference>
<feature type="signal peptide" evidence="1">
    <location>
        <begin position="1"/>
        <end position="20"/>
    </location>
</feature>
<evidence type="ECO:0000313" key="3">
    <source>
        <dbReference type="Proteomes" id="UP000636264"/>
    </source>
</evidence>
<reference evidence="2" key="1">
    <citation type="journal article" date="2014" name="Int. J. Syst. Evol. Microbiol.">
        <title>Complete genome sequence of Corynebacterium casei LMG S-19264T (=DSM 44701T), isolated from a smear-ripened cheese.</title>
        <authorList>
            <consortium name="US DOE Joint Genome Institute (JGI-PGF)"/>
            <person name="Walter F."/>
            <person name="Albersmeier A."/>
            <person name="Kalinowski J."/>
            <person name="Ruckert C."/>
        </authorList>
    </citation>
    <scope>NUCLEOTIDE SEQUENCE</scope>
    <source>
        <strain evidence="2">CGMCC 1.15320</strain>
    </source>
</reference>
<dbReference type="GO" id="GO:0009279">
    <property type="term" value="C:cell outer membrane"/>
    <property type="evidence" value="ECO:0007669"/>
    <property type="project" value="InterPro"/>
</dbReference>
<keyword evidence="1" id="KW-0732">Signal</keyword>
<reference evidence="2" key="2">
    <citation type="submission" date="2020-09" db="EMBL/GenBank/DDBJ databases">
        <authorList>
            <person name="Sun Q."/>
            <person name="Zhou Y."/>
        </authorList>
    </citation>
    <scope>NUCLEOTIDE SEQUENCE</scope>
    <source>
        <strain evidence="2">CGMCC 1.15320</strain>
    </source>
</reference>
<dbReference type="EMBL" id="BMIF01000007">
    <property type="protein sequence ID" value="GGA70648.1"/>
    <property type="molecule type" value="Genomic_DNA"/>
</dbReference>
<gene>
    <name evidence="2" type="primary">pla</name>
    <name evidence="2" type="ORF">GCM10011385_25600</name>
</gene>
<dbReference type="AlphaFoldDB" id="A0A916RU92"/>
<dbReference type="SUPFAM" id="SSF69917">
    <property type="entry name" value="OMPT-like"/>
    <property type="match status" value="1"/>
</dbReference>
<dbReference type="GO" id="GO:0006508">
    <property type="term" value="P:proteolysis"/>
    <property type="evidence" value="ECO:0007669"/>
    <property type="project" value="UniProtKB-KW"/>
</dbReference>
<dbReference type="InterPro" id="IPR053724">
    <property type="entry name" value="OMP_A26_sf"/>
</dbReference>
<name>A0A916RU92_9HYPH</name>
<evidence type="ECO:0000256" key="1">
    <source>
        <dbReference type="SAM" id="SignalP"/>
    </source>
</evidence>
<dbReference type="Proteomes" id="UP000636264">
    <property type="component" value="Unassembled WGS sequence"/>
</dbReference>
<keyword evidence="2" id="KW-0645">Protease</keyword>
<accession>A0A916RU92</accession>
<dbReference type="RefSeq" id="WP_188721452.1">
    <property type="nucleotide sequence ID" value="NZ_BMIF01000007.1"/>
</dbReference>
<feature type="chain" id="PRO_5037962028" evidence="1">
    <location>
        <begin position="21"/>
        <end position="318"/>
    </location>
</feature>
<evidence type="ECO:0000313" key="2">
    <source>
        <dbReference type="EMBL" id="GGA70648.1"/>
    </source>
</evidence>
<organism evidence="2 3">
    <name type="scientific">Nitratireductor aestuarii</name>
    <dbReference type="NCBI Taxonomy" id="1735103"/>
    <lineage>
        <taxon>Bacteria</taxon>
        <taxon>Pseudomonadati</taxon>
        <taxon>Pseudomonadota</taxon>
        <taxon>Alphaproteobacteria</taxon>
        <taxon>Hyphomicrobiales</taxon>
        <taxon>Phyllobacteriaceae</taxon>
        <taxon>Nitratireductor</taxon>
    </lineage>
</organism>
<dbReference type="InterPro" id="IPR000036">
    <property type="entry name" value="Peptidase_A26_omptin"/>
</dbReference>